<organism evidence="1">
    <name type="scientific">Serratia fonticola</name>
    <dbReference type="NCBI Taxonomy" id="47917"/>
    <lineage>
        <taxon>Bacteria</taxon>
        <taxon>Pseudomonadati</taxon>
        <taxon>Pseudomonadota</taxon>
        <taxon>Gammaproteobacteria</taxon>
        <taxon>Enterobacterales</taxon>
        <taxon>Yersiniaceae</taxon>
        <taxon>Serratia</taxon>
    </lineage>
</organism>
<name>A0A4U9WN22_SERFO</name>
<protein>
    <submittedName>
        <fullName evidence="1">Uncharacterized protein</fullName>
    </submittedName>
</protein>
<dbReference type="AlphaFoldDB" id="A0A4U9WN22"/>
<evidence type="ECO:0000313" key="1">
    <source>
        <dbReference type="EMBL" id="VTR60901.1"/>
    </source>
</evidence>
<proteinExistence type="predicted"/>
<gene>
    <name evidence="1" type="ORF">NCTC12965_08655</name>
</gene>
<accession>A0A4U9WN22</accession>
<sequence length="80" mass="8476">MNLQTTVSPAPLLELDNVSIAYQQGTSSQRVVHKRFFYHSARGSRCPGWGIGNRVKTTTAQAIIGLPGGKWPPGAGGDPA</sequence>
<dbReference type="EMBL" id="CABEEZ010000166">
    <property type="protein sequence ID" value="VTR60901.1"/>
    <property type="molecule type" value="Genomic_DNA"/>
</dbReference>
<reference evidence="1" key="1">
    <citation type="submission" date="2019-05" db="EMBL/GenBank/DDBJ databases">
        <authorList>
            <consortium name="Pathogen Informatics"/>
        </authorList>
    </citation>
    <scope>NUCLEOTIDE SEQUENCE [LARGE SCALE GENOMIC DNA]</scope>
    <source>
        <strain evidence="1">NCTC12965</strain>
    </source>
</reference>